<dbReference type="SUPFAM" id="SSF52058">
    <property type="entry name" value="L domain-like"/>
    <property type="match status" value="2"/>
</dbReference>
<dbReference type="KEGG" id="tva:4759938"/>
<dbReference type="EMBL" id="DS113546">
    <property type="protein sequence ID" value="EAY02107.1"/>
    <property type="molecule type" value="Genomic_DNA"/>
</dbReference>
<dbReference type="VEuPathDB" id="TrichDB:TVAG_372520"/>
<protein>
    <submittedName>
        <fullName evidence="1">Surface antigen BspA-like</fullName>
    </submittedName>
</protein>
<proteinExistence type="predicted"/>
<dbReference type="RefSeq" id="XP_001314499.1">
    <property type="nucleotide sequence ID" value="XM_001314473.1"/>
</dbReference>
<dbReference type="STRING" id="5722.A2EYZ5"/>
<dbReference type="AlphaFoldDB" id="A2EYZ5"/>
<dbReference type="InParanoid" id="A2EYZ5"/>
<dbReference type="PANTHER" id="PTHR45661">
    <property type="entry name" value="SURFACE ANTIGEN"/>
    <property type="match status" value="1"/>
</dbReference>
<dbReference type="PANTHER" id="PTHR45661:SF3">
    <property type="entry name" value="IG-LIKE DOMAIN-CONTAINING PROTEIN"/>
    <property type="match status" value="1"/>
</dbReference>
<dbReference type="Gene3D" id="3.80.10.10">
    <property type="entry name" value="Ribonuclease Inhibitor"/>
    <property type="match status" value="4"/>
</dbReference>
<organism evidence="1 2">
    <name type="scientific">Trichomonas vaginalis (strain ATCC PRA-98 / G3)</name>
    <dbReference type="NCBI Taxonomy" id="412133"/>
    <lineage>
        <taxon>Eukaryota</taxon>
        <taxon>Metamonada</taxon>
        <taxon>Parabasalia</taxon>
        <taxon>Trichomonadida</taxon>
        <taxon>Trichomonadidae</taxon>
        <taxon>Trichomonas</taxon>
    </lineage>
</organism>
<dbReference type="Pfam" id="PF13306">
    <property type="entry name" value="LRR_5"/>
    <property type="match status" value="6"/>
</dbReference>
<dbReference type="OrthoDB" id="6363818at2759"/>
<sequence length="740" mass="81490">MFSQCISICSFCFSESNLESVDMQYCTNLLALNNSLFRKCPKLKTVNFPPKITYIGSGCFNYDSALSRIVLPDSVEIIEDNTAQDSGVFKGTIDVIEISRNSNLTKIGAESFAESRIKTIFIPKHVKHMMGQTFFGCKFESIQIDPDNPYFKTDSISIFTGENNNSLVYVSSAFNQDYVVPSFVLNLKIACFRKCSVRSISFHENILAIDALAFAYTPITEITIPNNIKVLGTSLFQGCTKLRTINLPNDYTKIGIACFVDCKSLQSLYISDQLDYIGEGAFTGCNSTMIFYSSGNSKLEISGNILLSDERKNMLQYIGDDENAVVNAPPELTSIGGSCFVNKKLKTITFNGDQLTKIGKRAFDSSTITSSSLPSSLTTLGQECFRSCSKLTTVVFNGNLITEIPDYCFNQCNKLSNIQLPSSIRSIGTFAFYSCSAIGDISLNNLINVSEQAFSNSGLTVFNIQNTMNRIDFSCFSNCLSLEEVTISCPIIPLECFIGCQNLRRLNLNEGIKTIKSKAFYQCSSIESFTIPASLTDIESFAFRGCTNLNRVSLSLGSNLITILGGCFVECVNLFSITVSKDDTKFKFSNGALTDYAETKIYTFIPCSSIQTFVVPPNTVSIQSYAFMSCKNLIRIIFSGSSIKTIGYQSFTDCSSLSFLFLGTSVQLSEIQDMAFDGCPLLRRCGAISCPTSAAQIFKSKFDIPNHSFSTNCPNGYITCKSKPNAFSFSISLTMPMILM</sequence>
<reference evidence="1" key="1">
    <citation type="submission" date="2006-10" db="EMBL/GenBank/DDBJ databases">
        <authorList>
            <person name="Amadeo P."/>
            <person name="Zhao Q."/>
            <person name="Wortman J."/>
            <person name="Fraser-Liggett C."/>
            <person name="Carlton J."/>
        </authorList>
    </citation>
    <scope>NUCLEOTIDE SEQUENCE</scope>
    <source>
        <strain evidence="1">G3</strain>
    </source>
</reference>
<dbReference type="InterPro" id="IPR053139">
    <property type="entry name" value="Surface_bspA-like"/>
</dbReference>
<dbReference type="InterPro" id="IPR026906">
    <property type="entry name" value="LRR_5"/>
</dbReference>
<evidence type="ECO:0000313" key="1">
    <source>
        <dbReference type="EMBL" id="EAY02107.1"/>
    </source>
</evidence>
<dbReference type="InterPro" id="IPR032675">
    <property type="entry name" value="LRR_dom_sf"/>
</dbReference>
<name>A2EYZ5_TRIV3</name>
<accession>A2EYZ5</accession>
<reference evidence="1" key="2">
    <citation type="journal article" date="2007" name="Science">
        <title>Draft genome sequence of the sexually transmitted pathogen Trichomonas vaginalis.</title>
        <authorList>
            <person name="Carlton J.M."/>
            <person name="Hirt R.P."/>
            <person name="Silva J.C."/>
            <person name="Delcher A.L."/>
            <person name="Schatz M."/>
            <person name="Zhao Q."/>
            <person name="Wortman J.R."/>
            <person name="Bidwell S.L."/>
            <person name="Alsmark U.C.M."/>
            <person name="Besteiro S."/>
            <person name="Sicheritz-Ponten T."/>
            <person name="Noel C.J."/>
            <person name="Dacks J.B."/>
            <person name="Foster P.G."/>
            <person name="Simillion C."/>
            <person name="Van de Peer Y."/>
            <person name="Miranda-Saavedra D."/>
            <person name="Barton G.J."/>
            <person name="Westrop G.D."/>
            <person name="Mueller S."/>
            <person name="Dessi D."/>
            <person name="Fiori P.L."/>
            <person name="Ren Q."/>
            <person name="Paulsen I."/>
            <person name="Zhang H."/>
            <person name="Bastida-Corcuera F.D."/>
            <person name="Simoes-Barbosa A."/>
            <person name="Brown M.T."/>
            <person name="Hayes R.D."/>
            <person name="Mukherjee M."/>
            <person name="Okumura C.Y."/>
            <person name="Schneider R."/>
            <person name="Smith A.J."/>
            <person name="Vanacova S."/>
            <person name="Villalvazo M."/>
            <person name="Haas B.J."/>
            <person name="Pertea M."/>
            <person name="Feldblyum T.V."/>
            <person name="Utterback T.R."/>
            <person name="Shu C.L."/>
            <person name="Osoegawa K."/>
            <person name="de Jong P.J."/>
            <person name="Hrdy I."/>
            <person name="Horvathova L."/>
            <person name="Zubacova Z."/>
            <person name="Dolezal P."/>
            <person name="Malik S.B."/>
            <person name="Logsdon J.M. Jr."/>
            <person name="Henze K."/>
            <person name="Gupta A."/>
            <person name="Wang C.C."/>
            <person name="Dunne R.L."/>
            <person name="Upcroft J.A."/>
            <person name="Upcroft P."/>
            <person name="White O."/>
            <person name="Salzberg S.L."/>
            <person name="Tang P."/>
            <person name="Chiu C.-H."/>
            <person name="Lee Y.-S."/>
            <person name="Embley T.M."/>
            <person name="Coombs G.H."/>
            <person name="Mottram J.C."/>
            <person name="Tachezy J."/>
            <person name="Fraser-Liggett C.M."/>
            <person name="Johnson P.J."/>
        </authorList>
    </citation>
    <scope>NUCLEOTIDE SEQUENCE [LARGE SCALE GENOMIC DNA]</scope>
    <source>
        <strain evidence="1">G3</strain>
    </source>
</reference>
<keyword evidence="2" id="KW-1185">Reference proteome</keyword>
<dbReference type="VEuPathDB" id="TrichDB:TVAGG3_0373270"/>
<gene>
    <name evidence="1" type="ORF">TVAG_372520</name>
</gene>
<evidence type="ECO:0000313" key="2">
    <source>
        <dbReference type="Proteomes" id="UP000001542"/>
    </source>
</evidence>
<dbReference type="Proteomes" id="UP000001542">
    <property type="component" value="Unassembled WGS sequence"/>
</dbReference>